<protein>
    <recommendedName>
        <fullName evidence="5">SAM domain-containing protein</fullName>
    </recommendedName>
</protein>
<evidence type="ECO:0000256" key="2">
    <source>
        <dbReference type="ARBA" id="ARBA00022490"/>
    </source>
</evidence>
<evidence type="ECO:0000256" key="4">
    <source>
        <dbReference type="SAM" id="MobiDB-lite"/>
    </source>
</evidence>
<dbReference type="EMBL" id="BAABUK010000013">
    <property type="protein sequence ID" value="GAA5812529.1"/>
    <property type="molecule type" value="Genomic_DNA"/>
</dbReference>
<feature type="domain" description="SAM" evidence="5">
    <location>
        <begin position="423"/>
        <end position="481"/>
    </location>
</feature>
<dbReference type="SMART" id="SM00454">
    <property type="entry name" value="SAM"/>
    <property type="match status" value="1"/>
</dbReference>
<keyword evidence="2" id="KW-0963">Cytoplasm</keyword>
<dbReference type="InterPro" id="IPR013761">
    <property type="entry name" value="SAM/pointed_sf"/>
</dbReference>
<evidence type="ECO:0000256" key="3">
    <source>
        <dbReference type="ARBA" id="ARBA00022884"/>
    </source>
</evidence>
<organism evidence="6 7">
    <name type="scientific">Mucor flavus</name>
    <dbReference type="NCBI Taxonomy" id="439312"/>
    <lineage>
        <taxon>Eukaryota</taxon>
        <taxon>Fungi</taxon>
        <taxon>Fungi incertae sedis</taxon>
        <taxon>Mucoromycota</taxon>
        <taxon>Mucoromycotina</taxon>
        <taxon>Mucoromycetes</taxon>
        <taxon>Mucorales</taxon>
        <taxon>Mucorineae</taxon>
        <taxon>Mucoraceae</taxon>
        <taxon>Mucor</taxon>
    </lineage>
</organism>
<dbReference type="PANTHER" id="PTHR12515">
    <property type="entry name" value="STERILE ALPHA MOTIF DOMAIN CONTAINING PROTEIN 4-RELATED"/>
    <property type="match status" value="1"/>
</dbReference>
<dbReference type="Pfam" id="PF07647">
    <property type="entry name" value="SAM_2"/>
    <property type="match status" value="1"/>
</dbReference>
<evidence type="ECO:0000256" key="1">
    <source>
        <dbReference type="ARBA" id="ARBA00004496"/>
    </source>
</evidence>
<accession>A0ABP9Z086</accession>
<dbReference type="PANTHER" id="PTHR12515:SF5">
    <property type="entry name" value="PROTEIN SMAUG"/>
    <property type="match status" value="1"/>
</dbReference>
<gene>
    <name evidence="6" type="ORF">MFLAVUS_005985</name>
</gene>
<comment type="caution">
    <text evidence="6">The sequence shown here is derived from an EMBL/GenBank/DDBJ whole genome shotgun (WGS) entry which is preliminary data.</text>
</comment>
<comment type="subcellular location">
    <subcellularLocation>
        <location evidence="1">Cytoplasm</location>
    </subcellularLocation>
</comment>
<dbReference type="PROSITE" id="PS50105">
    <property type="entry name" value="SAM_DOMAIN"/>
    <property type="match status" value="1"/>
</dbReference>
<evidence type="ECO:0000259" key="5">
    <source>
        <dbReference type="PROSITE" id="PS50105"/>
    </source>
</evidence>
<keyword evidence="3" id="KW-0694">RNA-binding</keyword>
<proteinExistence type="predicted"/>
<evidence type="ECO:0000313" key="6">
    <source>
        <dbReference type="EMBL" id="GAA5812529.1"/>
    </source>
</evidence>
<keyword evidence="7" id="KW-1185">Reference proteome</keyword>
<dbReference type="Proteomes" id="UP001473302">
    <property type="component" value="Unassembled WGS sequence"/>
</dbReference>
<dbReference type="Gene3D" id="1.10.150.50">
    <property type="entry name" value="Transcription Factor, Ets-1"/>
    <property type="match status" value="1"/>
</dbReference>
<dbReference type="InterPro" id="IPR001660">
    <property type="entry name" value="SAM"/>
</dbReference>
<dbReference type="InterPro" id="IPR050897">
    <property type="entry name" value="SMAUG/VTS1_RNA-bind"/>
</dbReference>
<dbReference type="InterPro" id="IPR057327">
    <property type="entry name" value="Vts1_dom"/>
</dbReference>
<feature type="region of interest" description="Disordered" evidence="4">
    <location>
        <begin position="247"/>
        <end position="288"/>
    </location>
</feature>
<name>A0ABP9Z086_9FUNG</name>
<dbReference type="SUPFAM" id="SSF47769">
    <property type="entry name" value="SAM/Pointed domain"/>
    <property type="match status" value="1"/>
</dbReference>
<reference evidence="6 7" key="1">
    <citation type="submission" date="2024-04" db="EMBL/GenBank/DDBJ databases">
        <title>genome sequences of Mucor flavus KT1a and Helicostylum pulchrum KT1b strains isolated from the surface of a dry-aged beef.</title>
        <authorList>
            <person name="Toyotome T."/>
            <person name="Hosono M."/>
            <person name="Torimaru M."/>
            <person name="Fukuda K."/>
            <person name="Mikami N."/>
        </authorList>
    </citation>
    <scope>NUCLEOTIDE SEQUENCE [LARGE SCALE GENOMIC DNA]</scope>
    <source>
        <strain evidence="6 7">KT1a</strain>
    </source>
</reference>
<dbReference type="Pfam" id="PF25479">
    <property type="entry name" value="Vts1"/>
    <property type="match status" value="1"/>
</dbReference>
<evidence type="ECO:0000313" key="7">
    <source>
        <dbReference type="Proteomes" id="UP001473302"/>
    </source>
</evidence>
<feature type="compositionally biased region" description="Low complexity" evidence="4">
    <location>
        <begin position="247"/>
        <end position="277"/>
    </location>
</feature>
<feature type="compositionally biased region" description="Acidic residues" evidence="4">
    <location>
        <begin position="375"/>
        <end position="385"/>
    </location>
</feature>
<sequence>MATTHDVHRVMEENLFGAFQRQPSFGSNHSFRSLTASDLVSLPTQRMPLQYKCRPSSDILQAPTMRDKDSPEAEAIDRWFENIQRYEQMLEEVAAASLDQGFKDELHKINQWLRCRSDAERTATLYTIVQNASQIQIRFLITVLQQLASNKHDPYPAGQENSSVFSNPNKFTSHSVVSTESEYEARKRQMMCPPRTRTPLVSSAVSEPDDLRRRNRDLFVSRPLGLSHPGPLLEKALAARAQLKAMNGTSTTNSTTASTLSSSSSSASSSSGGLFSSPPRLRTSCSTDLSSKSLFNDTPEWTFPLQAKKDSSWSFGSLQKNKASPKKKEELLPWAIQEEVEGLSALEQAQARLRQDKIISPPVKPVGTPAFLPPVDEDNSDDESDSSSSKPLTGLARRRKRSSAARALKDKLAAETVDFDLMKDVQNWLRSLRLHKYGHAFIGLNWPQVVRMSDQDMINAGVNTIGARRKLLKVFENVQRHCNENAIDY</sequence>
<feature type="region of interest" description="Disordered" evidence="4">
    <location>
        <begin position="357"/>
        <end position="400"/>
    </location>
</feature>